<sequence length="212" mass="22780">MTKTLLTFGDSNTYGTPPAQVHSEYRRWGPETRWPTVMQAALGADWALVEEGLPGRTTNRADPVMGAHMDGQLGLRIALESHGPIDLLTIMLGTNDLQAHHGATVNQVVGGLAGLLAIARSEPYQLRHKGFDILLIAPPLVLEEGTYRDTLLGAHEKSRNLPFAIAQLADHWGIAFLDAGAHVKPSPIDGLHLAAEDHVTLGQAIAAKIEAM</sequence>
<comment type="caution">
    <text evidence="2">The sequence shown here is derived from an EMBL/GenBank/DDBJ whole genome shotgun (WGS) entry which is preliminary data.</text>
</comment>
<dbReference type="Pfam" id="PF13472">
    <property type="entry name" value="Lipase_GDSL_2"/>
    <property type="match status" value="1"/>
</dbReference>
<evidence type="ECO:0000259" key="1">
    <source>
        <dbReference type="Pfam" id="PF13472"/>
    </source>
</evidence>
<reference evidence="2 3" key="1">
    <citation type="submission" date="2017-11" db="EMBL/GenBank/DDBJ databases">
        <title>Genomic Encyclopedia of Archaeal and Bacterial Type Strains, Phase II (KMG-II): From Individual Species to Whole Genera.</title>
        <authorList>
            <person name="Goeker M."/>
        </authorList>
    </citation>
    <scope>NUCLEOTIDE SEQUENCE [LARGE SCALE GENOMIC DNA]</scope>
    <source>
        <strain evidence="2 3">DSM 29128</strain>
    </source>
</reference>
<dbReference type="AlphaFoldDB" id="A0A2M8W197"/>
<dbReference type="Gene3D" id="3.40.50.1110">
    <property type="entry name" value="SGNH hydrolase"/>
    <property type="match status" value="1"/>
</dbReference>
<dbReference type="RefSeq" id="WP_100369664.1">
    <property type="nucleotide sequence ID" value="NZ_PGTY01000004.1"/>
</dbReference>
<dbReference type="InterPro" id="IPR036514">
    <property type="entry name" value="SGNH_hydro_sf"/>
</dbReference>
<feature type="domain" description="SGNH hydrolase-type esterase" evidence="1">
    <location>
        <begin position="8"/>
        <end position="195"/>
    </location>
</feature>
<protein>
    <submittedName>
        <fullName evidence="2">Lysophospholipase L1-like esterase</fullName>
    </submittedName>
</protein>
<dbReference type="InterPro" id="IPR013830">
    <property type="entry name" value="SGNH_hydro"/>
</dbReference>
<evidence type="ECO:0000313" key="3">
    <source>
        <dbReference type="Proteomes" id="UP000228531"/>
    </source>
</evidence>
<accession>A0A2M8W197</accession>
<keyword evidence="3" id="KW-1185">Reference proteome</keyword>
<name>A0A2M8W197_9RHOB</name>
<dbReference type="GO" id="GO:0016788">
    <property type="term" value="F:hydrolase activity, acting on ester bonds"/>
    <property type="evidence" value="ECO:0007669"/>
    <property type="project" value="UniProtKB-ARBA"/>
</dbReference>
<organism evidence="2 3">
    <name type="scientific">Yoonia maricola</name>
    <dbReference type="NCBI Taxonomy" id="420999"/>
    <lineage>
        <taxon>Bacteria</taxon>
        <taxon>Pseudomonadati</taxon>
        <taxon>Pseudomonadota</taxon>
        <taxon>Alphaproteobacteria</taxon>
        <taxon>Rhodobacterales</taxon>
        <taxon>Paracoccaceae</taxon>
        <taxon>Yoonia</taxon>
    </lineage>
</organism>
<proteinExistence type="predicted"/>
<dbReference type="Proteomes" id="UP000228531">
    <property type="component" value="Unassembled WGS sequence"/>
</dbReference>
<dbReference type="OrthoDB" id="164654at2"/>
<dbReference type="EMBL" id="PGTY01000004">
    <property type="protein sequence ID" value="PJI84680.1"/>
    <property type="molecule type" value="Genomic_DNA"/>
</dbReference>
<dbReference type="SUPFAM" id="SSF52266">
    <property type="entry name" value="SGNH hydrolase"/>
    <property type="match status" value="1"/>
</dbReference>
<gene>
    <name evidence="2" type="ORF">BC777_3741</name>
</gene>
<evidence type="ECO:0000313" key="2">
    <source>
        <dbReference type="EMBL" id="PJI84680.1"/>
    </source>
</evidence>